<evidence type="ECO:0000256" key="10">
    <source>
        <dbReference type="ARBA" id="ARBA00023136"/>
    </source>
</evidence>
<evidence type="ECO:0000256" key="3">
    <source>
        <dbReference type="ARBA" id="ARBA00022448"/>
    </source>
</evidence>
<evidence type="ECO:0000256" key="11">
    <source>
        <dbReference type="PIRNR" id="PIRNR017834"/>
    </source>
</evidence>
<comment type="similarity">
    <text evidence="2 11">Belongs to the complex I NDUFC2 subunit family.</text>
</comment>
<accession>A0A194QN68</accession>
<dbReference type="GO" id="GO:0005743">
    <property type="term" value="C:mitochondrial inner membrane"/>
    <property type="evidence" value="ECO:0007669"/>
    <property type="project" value="UniProtKB-SubCell"/>
</dbReference>
<protein>
    <recommendedName>
        <fullName evidence="11">NADH dehydrogenase [ubiquinone] 1 subunit C2</fullName>
    </recommendedName>
</protein>
<keyword evidence="9 11" id="KW-0496">Mitochondrion</keyword>
<keyword evidence="13" id="KW-0830">Ubiquinone</keyword>
<comment type="function">
    <text evidence="11">Accessory subunit of the mitochondrial membrane respiratory chain NADH dehydrogenase (Complex I), that is believed not to be involved in catalysis. Complex I functions in the transfer of electrons from NADH to the respiratory chain. The immediate electron acceptor for the enzyme is believed to be ubiquinone.</text>
</comment>
<gene>
    <name evidence="13" type="ORF">RR48_11467</name>
</gene>
<feature type="transmembrane region" description="Helical" evidence="12">
    <location>
        <begin position="26"/>
        <end position="47"/>
    </location>
</feature>
<keyword evidence="4 11" id="KW-0679">Respiratory chain</keyword>
<keyword evidence="3 11" id="KW-0813">Transport</keyword>
<dbReference type="KEGG" id="pmac:106719486"/>
<dbReference type="GO" id="GO:0006120">
    <property type="term" value="P:mitochondrial electron transport, NADH to ubiquinone"/>
    <property type="evidence" value="ECO:0007669"/>
    <property type="project" value="InterPro"/>
</dbReference>
<name>A0A194QN68_PAPMA</name>
<keyword evidence="6 11" id="KW-0999">Mitochondrion inner membrane</keyword>
<keyword evidence="14" id="KW-1185">Reference proteome</keyword>
<dbReference type="InterPro" id="IPR009423">
    <property type="entry name" value="NDUC2"/>
</dbReference>
<evidence type="ECO:0000256" key="6">
    <source>
        <dbReference type="ARBA" id="ARBA00022792"/>
    </source>
</evidence>
<comment type="subcellular location">
    <subcellularLocation>
        <location evidence="1">Mitochondrion inner membrane</location>
        <topology evidence="1">Single-pass membrane protein</topology>
        <orientation evidence="1">Matrix side</orientation>
    </subcellularLocation>
</comment>
<dbReference type="PIRSF" id="PIRSF017834">
    <property type="entry name" value="NADH-UbQ_OxRdtase_b14.5b"/>
    <property type="match status" value="1"/>
</dbReference>
<dbReference type="InParanoid" id="A0A194QN68"/>
<keyword evidence="10 11" id="KW-0472">Membrane</keyword>
<dbReference type="PANTHER" id="PTHR13099:SF0">
    <property type="entry name" value="NADH DEHYDROGENASE [UBIQUINONE] 1 SUBUNIT C2-RELATED"/>
    <property type="match status" value="1"/>
</dbReference>
<evidence type="ECO:0000256" key="12">
    <source>
        <dbReference type="SAM" id="Phobius"/>
    </source>
</evidence>
<dbReference type="Proteomes" id="UP000053240">
    <property type="component" value="Unassembled WGS sequence"/>
</dbReference>
<dbReference type="AlphaFoldDB" id="A0A194QN68"/>
<dbReference type="FunCoup" id="A0A194QN68">
    <property type="interactions" value="687"/>
</dbReference>
<evidence type="ECO:0000256" key="1">
    <source>
        <dbReference type="ARBA" id="ARBA00004298"/>
    </source>
</evidence>
<keyword evidence="8 12" id="KW-1133">Transmembrane helix</keyword>
<evidence type="ECO:0000256" key="4">
    <source>
        <dbReference type="ARBA" id="ARBA00022660"/>
    </source>
</evidence>
<keyword evidence="5 12" id="KW-0812">Transmembrane</keyword>
<dbReference type="STRING" id="76193.A0A194QN68"/>
<dbReference type="EMBL" id="KQ461194">
    <property type="protein sequence ID" value="KPJ06968.1"/>
    <property type="molecule type" value="Genomic_DNA"/>
</dbReference>
<evidence type="ECO:0000313" key="14">
    <source>
        <dbReference type="Proteomes" id="UP000053240"/>
    </source>
</evidence>
<sequence length="117" mass="13476">MSAHLSAIDLLKLGDEDRKKPFLNQYWPYIIGVPFGIGTGVMINFGTRRPVFSGIQKHVVGVAGWCALLNYVQNKRDAYFAEKDAVYRHYIELHPEDFPTPERKKLADVFEPWVPIR</sequence>
<dbReference type="OrthoDB" id="6329847at2759"/>
<dbReference type="Pfam" id="PF06374">
    <property type="entry name" value="NDUF_C2"/>
    <property type="match status" value="1"/>
</dbReference>
<evidence type="ECO:0000313" key="13">
    <source>
        <dbReference type="EMBL" id="KPJ06968.1"/>
    </source>
</evidence>
<keyword evidence="7 11" id="KW-0249">Electron transport</keyword>
<evidence type="ECO:0000256" key="8">
    <source>
        <dbReference type="ARBA" id="ARBA00022989"/>
    </source>
</evidence>
<organism evidence="13 14">
    <name type="scientific">Papilio machaon</name>
    <name type="common">Old World swallowtail butterfly</name>
    <dbReference type="NCBI Taxonomy" id="76193"/>
    <lineage>
        <taxon>Eukaryota</taxon>
        <taxon>Metazoa</taxon>
        <taxon>Ecdysozoa</taxon>
        <taxon>Arthropoda</taxon>
        <taxon>Hexapoda</taxon>
        <taxon>Insecta</taxon>
        <taxon>Pterygota</taxon>
        <taxon>Neoptera</taxon>
        <taxon>Endopterygota</taxon>
        <taxon>Lepidoptera</taxon>
        <taxon>Glossata</taxon>
        <taxon>Ditrysia</taxon>
        <taxon>Papilionoidea</taxon>
        <taxon>Papilionidae</taxon>
        <taxon>Papilioninae</taxon>
        <taxon>Papilio</taxon>
    </lineage>
</organism>
<evidence type="ECO:0000256" key="5">
    <source>
        <dbReference type="ARBA" id="ARBA00022692"/>
    </source>
</evidence>
<dbReference type="PANTHER" id="PTHR13099">
    <property type="entry name" value="NADH-UBIQUINONE OXIDOREDUCTASE SUBUNIT B14.5B"/>
    <property type="match status" value="1"/>
</dbReference>
<evidence type="ECO:0000256" key="9">
    <source>
        <dbReference type="ARBA" id="ARBA00023128"/>
    </source>
</evidence>
<evidence type="ECO:0000256" key="2">
    <source>
        <dbReference type="ARBA" id="ARBA00008674"/>
    </source>
</evidence>
<proteinExistence type="inferred from homology"/>
<reference evidence="13 14" key="1">
    <citation type="journal article" date="2015" name="Nat. Commun.">
        <title>Outbred genome sequencing and CRISPR/Cas9 gene editing in butterflies.</title>
        <authorList>
            <person name="Li X."/>
            <person name="Fan D."/>
            <person name="Zhang W."/>
            <person name="Liu G."/>
            <person name="Zhang L."/>
            <person name="Zhao L."/>
            <person name="Fang X."/>
            <person name="Chen L."/>
            <person name="Dong Y."/>
            <person name="Chen Y."/>
            <person name="Ding Y."/>
            <person name="Zhao R."/>
            <person name="Feng M."/>
            <person name="Zhu Y."/>
            <person name="Feng Y."/>
            <person name="Jiang X."/>
            <person name="Zhu D."/>
            <person name="Xiang H."/>
            <person name="Feng X."/>
            <person name="Li S."/>
            <person name="Wang J."/>
            <person name="Zhang G."/>
            <person name="Kronforst M.R."/>
            <person name="Wang W."/>
        </authorList>
    </citation>
    <scope>NUCLEOTIDE SEQUENCE [LARGE SCALE GENOMIC DNA]</scope>
    <source>
        <strain evidence="13">Ya'a_city_454_Pm</strain>
        <tissue evidence="13">Whole body</tissue>
    </source>
</reference>
<dbReference type="OMA" id="PIWNPMA"/>
<evidence type="ECO:0000256" key="7">
    <source>
        <dbReference type="ARBA" id="ARBA00022982"/>
    </source>
</evidence>